<dbReference type="Gene3D" id="2.130.10.10">
    <property type="entry name" value="YVTN repeat-like/Quinoprotein amine dehydrogenase"/>
    <property type="match status" value="1"/>
</dbReference>
<evidence type="ECO:0000256" key="1">
    <source>
        <dbReference type="SAM" id="MobiDB-lite"/>
    </source>
</evidence>
<dbReference type="Proteomes" id="UP000009168">
    <property type="component" value="Unassembled WGS sequence"/>
</dbReference>
<name>I7LTK9_TETTS</name>
<dbReference type="AlphaFoldDB" id="I7LTK9"/>
<organism evidence="2 3">
    <name type="scientific">Tetrahymena thermophila (strain SB210)</name>
    <dbReference type="NCBI Taxonomy" id="312017"/>
    <lineage>
        <taxon>Eukaryota</taxon>
        <taxon>Sar</taxon>
        <taxon>Alveolata</taxon>
        <taxon>Ciliophora</taxon>
        <taxon>Intramacronucleata</taxon>
        <taxon>Oligohymenophorea</taxon>
        <taxon>Hymenostomatida</taxon>
        <taxon>Tetrahymenina</taxon>
        <taxon>Tetrahymenidae</taxon>
        <taxon>Tetrahymena</taxon>
    </lineage>
</organism>
<evidence type="ECO:0000313" key="3">
    <source>
        <dbReference type="Proteomes" id="UP000009168"/>
    </source>
</evidence>
<keyword evidence="3" id="KW-1185">Reference proteome</keyword>
<accession>I7LTK9</accession>
<reference evidence="3" key="1">
    <citation type="journal article" date="2006" name="PLoS Biol.">
        <title>Macronuclear genome sequence of the ciliate Tetrahymena thermophila, a model eukaryote.</title>
        <authorList>
            <person name="Eisen J.A."/>
            <person name="Coyne R.S."/>
            <person name="Wu M."/>
            <person name="Wu D."/>
            <person name="Thiagarajan M."/>
            <person name="Wortman J.R."/>
            <person name="Badger J.H."/>
            <person name="Ren Q."/>
            <person name="Amedeo P."/>
            <person name="Jones K.M."/>
            <person name="Tallon L.J."/>
            <person name="Delcher A.L."/>
            <person name="Salzberg S.L."/>
            <person name="Silva J.C."/>
            <person name="Haas B.J."/>
            <person name="Majoros W.H."/>
            <person name="Farzad M."/>
            <person name="Carlton J.M."/>
            <person name="Smith R.K. Jr."/>
            <person name="Garg J."/>
            <person name="Pearlman R.E."/>
            <person name="Karrer K.M."/>
            <person name="Sun L."/>
            <person name="Manning G."/>
            <person name="Elde N.C."/>
            <person name="Turkewitz A.P."/>
            <person name="Asai D.J."/>
            <person name="Wilkes D.E."/>
            <person name="Wang Y."/>
            <person name="Cai H."/>
            <person name="Collins K."/>
            <person name="Stewart B.A."/>
            <person name="Lee S.R."/>
            <person name="Wilamowska K."/>
            <person name="Weinberg Z."/>
            <person name="Ruzzo W.L."/>
            <person name="Wloga D."/>
            <person name="Gaertig J."/>
            <person name="Frankel J."/>
            <person name="Tsao C.-C."/>
            <person name="Gorovsky M.A."/>
            <person name="Keeling P.J."/>
            <person name="Waller R.F."/>
            <person name="Patron N.J."/>
            <person name="Cherry J.M."/>
            <person name="Stover N.A."/>
            <person name="Krieger C.J."/>
            <person name="del Toro C."/>
            <person name="Ryder H.F."/>
            <person name="Williamson S.C."/>
            <person name="Barbeau R.A."/>
            <person name="Hamilton E.P."/>
            <person name="Orias E."/>
        </authorList>
    </citation>
    <scope>NUCLEOTIDE SEQUENCE [LARGE SCALE GENOMIC DNA]</scope>
    <source>
        <strain evidence="3">SB210</strain>
    </source>
</reference>
<evidence type="ECO:0008006" key="4">
    <source>
        <dbReference type="Google" id="ProtNLM"/>
    </source>
</evidence>
<proteinExistence type="predicted"/>
<gene>
    <name evidence="2" type="ORF">TTHERM_00441880</name>
</gene>
<sequence>MIEDFYKLCSAHNDQQLMFVQTNFSKQQYGQPKDQMVKHNSKCSYCIVVSNQDVKNFTNYDNFSQVLAKKYQQLEKIKLLVKVLSSQNEGMVSNKQKKVNVIQKNLVSTIKEKLIDEFEQCQEEFLSINKHQVEYSQRLLQLYKLKAVIEFEEFYFYELSNEAQELLTSFPSMLVYKSSTKPFQISKNNDVKVKKVIFQKNSDFPDQQIKSNLMKFQEKIFIFGDNYGFIYYYNCKTDVQFVKRKHNNQVCVIEKIKEDIFCSGALDQRVILYKINPQDKLIVLDKMRLDQIVFRLKKMDENRIACNQGCSVFILNISNQQIKVEKKLNFPEEQSSDVFGILYMNKQIIALHRDGRLNFWNWKKRQIIRSHMLNSYIQFPLFESIGNNYLQGANENQFQQLDQEYFEQFIQMANNQADLSEQNQNSNTEQNEKVQEDSNMELEQQNEDGEEEEEDDIEDEDWETNSSTSSIVISYSRIRQLSKYHIAAVTHNNIIQIHDFRDFYFKQKYQQIKINFEILCLESIPKTDYILVAGDSLEIYNLKNQKKEIELENTYVEQENEEENKEFLLGSQGLIGGQIFNQSQIASVKLEEIQLIFIQL</sequence>
<protein>
    <recommendedName>
        <fullName evidence="4">WD domain, G-beta repeat protein</fullName>
    </recommendedName>
</protein>
<dbReference type="GeneID" id="7843301"/>
<feature type="region of interest" description="Disordered" evidence="1">
    <location>
        <begin position="420"/>
        <end position="465"/>
    </location>
</feature>
<evidence type="ECO:0000313" key="2">
    <source>
        <dbReference type="EMBL" id="EAR85440.2"/>
    </source>
</evidence>
<dbReference type="KEGG" id="tet:TTHERM_00441880"/>
<dbReference type="InParanoid" id="I7LTK9"/>
<feature type="compositionally biased region" description="Low complexity" evidence="1">
    <location>
        <begin position="420"/>
        <end position="429"/>
    </location>
</feature>
<dbReference type="EMBL" id="GG662665">
    <property type="protein sequence ID" value="EAR85440.2"/>
    <property type="molecule type" value="Genomic_DNA"/>
</dbReference>
<dbReference type="RefSeq" id="XP_001033103.2">
    <property type="nucleotide sequence ID" value="XM_001033103.2"/>
</dbReference>
<dbReference type="SUPFAM" id="SSF50978">
    <property type="entry name" value="WD40 repeat-like"/>
    <property type="match status" value="1"/>
</dbReference>
<dbReference type="InterPro" id="IPR036322">
    <property type="entry name" value="WD40_repeat_dom_sf"/>
</dbReference>
<feature type="compositionally biased region" description="Acidic residues" evidence="1">
    <location>
        <begin position="438"/>
        <end position="463"/>
    </location>
</feature>
<dbReference type="InterPro" id="IPR015943">
    <property type="entry name" value="WD40/YVTN_repeat-like_dom_sf"/>
</dbReference>